<protein>
    <submittedName>
        <fullName evidence="2">Uncharacterized protein</fullName>
    </submittedName>
</protein>
<evidence type="ECO:0000256" key="1">
    <source>
        <dbReference type="SAM" id="MobiDB-lite"/>
    </source>
</evidence>
<evidence type="ECO:0000313" key="3">
    <source>
        <dbReference type="Proteomes" id="UP001341840"/>
    </source>
</evidence>
<name>A0ABU6XT76_9FABA</name>
<comment type="caution">
    <text evidence="2">The sequence shown here is derived from an EMBL/GenBank/DDBJ whole genome shotgun (WGS) entry which is preliminary data.</text>
</comment>
<accession>A0ABU6XT76</accession>
<gene>
    <name evidence="2" type="ORF">PIB30_088997</name>
</gene>
<dbReference type="EMBL" id="JASCZI010213090">
    <property type="protein sequence ID" value="MED6200821.1"/>
    <property type="molecule type" value="Genomic_DNA"/>
</dbReference>
<dbReference type="Proteomes" id="UP001341840">
    <property type="component" value="Unassembled WGS sequence"/>
</dbReference>
<feature type="compositionally biased region" description="Polar residues" evidence="1">
    <location>
        <begin position="41"/>
        <end position="55"/>
    </location>
</feature>
<reference evidence="2 3" key="1">
    <citation type="journal article" date="2023" name="Plants (Basel)">
        <title>Bridging the Gap: Combining Genomics and Transcriptomics Approaches to Understand Stylosanthes scabra, an Orphan Legume from the Brazilian Caatinga.</title>
        <authorList>
            <person name="Ferreira-Neto J.R.C."/>
            <person name="da Silva M.D."/>
            <person name="Binneck E."/>
            <person name="de Melo N.F."/>
            <person name="da Silva R.H."/>
            <person name="de Melo A.L.T.M."/>
            <person name="Pandolfi V."/>
            <person name="Bustamante F.O."/>
            <person name="Brasileiro-Vidal A.C."/>
            <person name="Benko-Iseppon A.M."/>
        </authorList>
    </citation>
    <scope>NUCLEOTIDE SEQUENCE [LARGE SCALE GENOMIC DNA]</scope>
    <source>
        <tissue evidence="2">Leaves</tissue>
    </source>
</reference>
<evidence type="ECO:0000313" key="2">
    <source>
        <dbReference type="EMBL" id="MED6200821.1"/>
    </source>
</evidence>
<proteinExistence type="predicted"/>
<sequence>MKPRCQSHNWFGFLYNDTICFGKLRNSEPVARAAAGRPSDAQPQVETGTSAQIPTETGVPPQFQSDIAEIVRKAMTEGFARLSDRIDQVDTHLISQDTDLRNLWDEFRSFHGERMYVDFQEQPEDNPIKESASTLELISDAPKSFRKSGRPPASAPDRIKCWDEQSSSSLALEMLVAHDREQPYGKLKRPKVTCLLEVFFRNSSLDMILSGVAWDKKNHVWPRHEKSRLRPCGVSRLRLTWVTFGLGEKPSTKRDLRHLNLSIKILEHVTF</sequence>
<organism evidence="2 3">
    <name type="scientific">Stylosanthes scabra</name>
    <dbReference type="NCBI Taxonomy" id="79078"/>
    <lineage>
        <taxon>Eukaryota</taxon>
        <taxon>Viridiplantae</taxon>
        <taxon>Streptophyta</taxon>
        <taxon>Embryophyta</taxon>
        <taxon>Tracheophyta</taxon>
        <taxon>Spermatophyta</taxon>
        <taxon>Magnoliopsida</taxon>
        <taxon>eudicotyledons</taxon>
        <taxon>Gunneridae</taxon>
        <taxon>Pentapetalae</taxon>
        <taxon>rosids</taxon>
        <taxon>fabids</taxon>
        <taxon>Fabales</taxon>
        <taxon>Fabaceae</taxon>
        <taxon>Papilionoideae</taxon>
        <taxon>50 kb inversion clade</taxon>
        <taxon>dalbergioids sensu lato</taxon>
        <taxon>Dalbergieae</taxon>
        <taxon>Pterocarpus clade</taxon>
        <taxon>Stylosanthes</taxon>
    </lineage>
</organism>
<keyword evidence="3" id="KW-1185">Reference proteome</keyword>
<feature type="region of interest" description="Disordered" evidence="1">
    <location>
        <begin position="32"/>
        <end position="58"/>
    </location>
</feature>